<feature type="transmembrane region" description="Helical" evidence="7">
    <location>
        <begin position="128"/>
        <end position="145"/>
    </location>
</feature>
<dbReference type="CDD" id="cd06261">
    <property type="entry name" value="TM_PBP2"/>
    <property type="match status" value="1"/>
</dbReference>
<dbReference type="RefSeq" id="WP_084423971.1">
    <property type="nucleotide sequence ID" value="NZ_FWXV01000001.1"/>
</dbReference>
<dbReference type="GO" id="GO:0005886">
    <property type="term" value="C:plasma membrane"/>
    <property type="evidence" value="ECO:0007669"/>
    <property type="project" value="UniProtKB-SubCell"/>
</dbReference>
<proteinExistence type="inferred from homology"/>
<feature type="transmembrane region" description="Helical" evidence="7">
    <location>
        <begin position="71"/>
        <end position="92"/>
    </location>
</feature>
<evidence type="ECO:0000313" key="9">
    <source>
        <dbReference type="EMBL" id="SMC47273.1"/>
    </source>
</evidence>
<evidence type="ECO:0000256" key="2">
    <source>
        <dbReference type="ARBA" id="ARBA00022448"/>
    </source>
</evidence>
<dbReference type="AlphaFoldDB" id="A0A1W1ZFY1"/>
<dbReference type="PANTHER" id="PTHR30151">
    <property type="entry name" value="ALKANE SULFONATE ABC TRANSPORTER-RELATED, MEMBRANE SUBUNIT"/>
    <property type="match status" value="1"/>
</dbReference>
<dbReference type="Proteomes" id="UP000192674">
    <property type="component" value="Unassembled WGS sequence"/>
</dbReference>
<comment type="subcellular location">
    <subcellularLocation>
        <location evidence="1 7">Cell membrane</location>
        <topology evidence="1 7">Multi-pass membrane protein</topology>
    </subcellularLocation>
</comment>
<feature type="transmembrane region" description="Helical" evidence="7">
    <location>
        <begin position="221"/>
        <end position="243"/>
    </location>
</feature>
<dbReference type="GO" id="GO:0055085">
    <property type="term" value="P:transmembrane transport"/>
    <property type="evidence" value="ECO:0007669"/>
    <property type="project" value="InterPro"/>
</dbReference>
<evidence type="ECO:0000256" key="4">
    <source>
        <dbReference type="ARBA" id="ARBA00022692"/>
    </source>
</evidence>
<accession>A0A1W1ZFY1</accession>
<reference evidence="9 10" key="1">
    <citation type="submission" date="2017-04" db="EMBL/GenBank/DDBJ databases">
        <authorList>
            <person name="Afonso C.L."/>
            <person name="Miller P.J."/>
            <person name="Scott M.A."/>
            <person name="Spackman E."/>
            <person name="Goraichik I."/>
            <person name="Dimitrov K.M."/>
            <person name="Suarez D.L."/>
            <person name="Swayne D.E."/>
        </authorList>
    </citation>
    <scope>NUCLEOTIDE SEQUENCE [LARGE SCALE GENOMIC DNA]</scope>
    <source>
        <strain evidence="9 10">DSM 43828</strain>
    </source>
</reference>
<keyword evidence="5 7" id="KW-1133">Transmembrane helix</keyword>
<evidence type="ECO:0000256" key="1">
    <source>
        <dbReference type="ARBA" id="ARBA00004651"/>
    </source>
</evidence>
<dbReference type="OrthoDB" id="3173654at2"/>
<evidence type="ECO:0000256" key="3">
    <source>
        <dbReference type="ARBA" id="ARBA00022475"/>
    </source>
</evidence>
<organism evidence="9 10">
    <name type="scientific">Kibdelosporangium aridum</name>
    <dbReference type="NCBI Taxonomy" id="2030"/>
    <lineage>
        <taxon>Bacteria</taxon>
        <taxon>Bacillati</taxon>
        <taxon>Actinomycetota</taxon>
        <taxon>Actinomycetes</taxon>
        <taxon>Pseudonocardiales</taxon>
        <taxon>Pseudonocardiaceae</taxon>
        <taxon>Kibdelosporangium</taxon>
    </lineage>
</organism>
<comment type="similarity">
    <text evidence="7">Belongs to the binding-protein-dependent transport system permease family.</text>
</comment>
<keyword evidence="6 7" id="KW-0472">Membrane</keyword>
<evidence type="ECO:0000313" key="10">
    <source>
        <dbReference type="Proteomes" id="UP000192674"/>
    </source>
</evidence>
<sequence length="258" mass="27188">MNELRRRINVVGVAVFMLGLVLWEAGVRSGLLDFAYLPPPSDVAGGLAELVSTGELQTALTHTLSASLTGWLLAALTGVAAGSVLGLVRPVWRYSMASLEALRALPIVAFVPVAVLIFGFSAQMEIVVAWYAALWPILLNTIHGMRTEQRMLESGSVLRLSKAAVLWKIRLPAATPGIVVGLRLGLSISLVLTLVAEMTGNPAGLGFVLVSKAQALRPDEMFAGVVVIGVAGIVLNGLVMVLARLVFRGQMAAAGEAR</sequence>
<evidence type="ECO:0000256" key="6">
    <source>
        <dbReference type="ARBA" id="ARBA00023136"/>
    </source>
</evidence>
<dbReference type="Pfam" id="PF00528">
    <property type="entry name" value="BPD_transp_1"/>
    <property type="match status" value="1"/>
</dbReference>
<protein>
    <submittedName>
        <fullName evidence="9">ABC-type nitrate/sulfonate/bicarbonate transport system, permease component</fullName>
    </submittedName>
</protein>
<dbReference type="SUPFAM" id="SSF161098">
    <property type="entry name" value="MetI-like"/>
    <property type="match status" value="1"/>
</dbReference>
<gene>
    <name evidence="9" type="ORF">SAMN05661093_00024</name>
</gene>
<keyword evidence="3" id="KW-1003">Cell membrane</keyword>
<keyword evidence="4 7" id="KW-0812">Transmembrane</keyword>
<dbReference type="InterPro" id="IPR000515">
    <property type="entry name" value="MetI-like"/>
</dbReference>
<evidence type="ECO:0000256" key="7">
    <source>
        <dbReference type="RuleBase" id="RU363032"/>
    </source>
</evidence>
<feature type="transmembrane region" description="Helical" evidence="7">
    <location>
        <begin position="177"/>
        <end position="196"/>
    </location>
</feature>
<feature type="transmembrane region" description="Helical" evidence="7">
    <location>
        <begin position="104"/>
        <end position="122"/>
    </location>
</feature>
<evidence type="ECO:0000259" key="8">
    <source>
        <dbReference type="PROSITE" id="PS50928"/>
    </source>
</evidence>
<dbReference type="InterPro" id="IPR035906">
    <property type="entry name" value="MetI-like_sf"/>
</dbReference>
<keyword evidence="2 7" id="KW-0813">Transport</keyword>
<evidence type="ECO:0000256" key="5">
    <source>
        <dbReference type="ARBA" id="ARBA00022989"/>
    </source>
</evidence>
<dbReference type="EMBL" id="FWXV01000001">
    <property type="protein sequence ID" value="SMC47273.1"/>
    <property type="molecule type" value="Genomic_DNA"/>
</dbReference>
<keyword evidence="10" id="KW-1185">Reference proteome</keyword>
<name>A0A1W1ZFY1_KIBAR</name>
<dbReference type="Gene3D" id="1.10.3720.10">
    <property type="entry name" value="MetI-like"/>
    <property type="match status" value="1"/>
</dbReference>
<dbReference type="PANTHER" id="PTHR30151:SF0">
    <property type="entry name" value="ABC TRANSPORTER PERMEASE PROTEIN MJ0413-RELATED"/>
    <property type="match status" value="1"/>
</dbReference>
<dbReference type="PROSITE" id="PS50928">
    <property type="entry name" value="ABC_TM1"/>
    <property type="match status" value="1"/>
</dbReference>
<feature type="domain" description="ABC transmembrane type-1" evidence="8">
    <location>
        <begin position="60"/>
        <end position="243"/>
    </location>
</feature>
<feature type="transmembrane region" description="Helical" evidence="7">
    <location>
        <begin position="7"/>
        <end position="26"/>
    </location>
</feature>